<accession>A0ABR4BTI2</accession>
<keyword evidence="2" id="KW-0274">FAD</keyword>
<dbReference type="InterPro" id="IPR036188">
    <property type="entry name" value="FAD/NAD-bd_sf"/>
</dbReference>
<evidence type="ECO:0000313" key="7">
    <source>
        <dbReference type="EMBL" id="KAL2060364.1"/>
    </source>
</evidence>
<keyword evidence="3" id="KW-0560">Oxidoreductase</keyword>
<dbReference type="PRINTS" id="PR00420">
    <property type="entry name" value="RNGMNOXGNASE"/>
</dbReference>
<name>A0ABR4BTI2_9HELO</name>
<feature type="domain" description="FAD-binding" evidence="6">
    <location>
        <begin position="6"/>
        <end position="328"/>
    </location>
</feature>
<dbReference type="EMBL" id="JAZHXI010000023">
    <property type="protein sequence ID" value="KAL2060364.1"/>
    <property type="molecule type" value="Genomic_DNA"/>
</dbReference>
<comment type="caution">
    <text evidence="7">The sequence shown here is derived from an EMBL/GenBank/DDBJ whole genome shotgun (WGS) entry which is preliminary data.</text>
</comment>
<evidence type="ECO:0000256" key="1">
    <source>
        <dbReference type="ARBA" id="ARBA00022630"/>
    </source>
</evidence>
<dbReference type="Proteomes" id="UP001595075">
    <property type="component" value="Unassembled WGS sequence"/>
</dbReference>
<dbReference type="Pfam" id="PF01494">
    <property type="entry name" value="FAD_binding_3"/>
    <property type="match status" value="1"/>
</dbReference>
<dbReference type="PANTHER" id="PTHR46972">
    <property type="entry name" value="MONOOXYGENASE ASQM-RELATED"/>
    <property type="match status" value="1"/>
</dbReference>
<gene>
    <name evidence="7" type="ORF">VTL71DRAFT_9759</name>
</gene>
<keyword evidence="5" id="KW-0472">Membrane</keyword>
<dbReference type="InterPro" id="IPR002938">
    <property type="entry name" value="FAD-bd"/>
</dbReference>
<feature type="transmembrane region" description="Helical" evidence="5">
    <location>
        <begin position="392"/>
        <end position="412"/>
    </location>
</feature>
<evidence type="ECO:0000256" key="5">
    <source>
        <dbReference type="SAM" id="Phobius"/>
    </source>
</evidence>
<organism evidence="7 8">
    <name type="scientific">Oculimacula yallundae</name>
    <dbReference type="NCBI Taxonomy" id="86028"/>
    <lineage>
        <taxon>Eukaryota</taxon>
        <taxon>Fungi</taxon>
        <taxon>Dikarya</taxon>
        <taxon>Ascomycota</taxon>
        <taxon>Pezizomycotina</taxon>
        <taxon>Leotiomycetes</taxon>
        <taxon>Helotiales</taxon>
        <taxon>Ploettnerulaceae</taxon>
        <taxon>Oculimacula</taxon>
    </lineage>
</organism>
<sequence length="416" mass="46463">MPPLNIAIIGAGPAGCMLARLLLEAQLTSTALKHTITIFEAEDSPNFRAQGGTLDLHPKTGLAAIKAAGLYFKFLEHARFDGSAMRICDKNLKTWFKLSASDDGNPEIDRLQLRRMLLKALPEGTVKWGHKVMDVFSGDRGEGMELFFENRPPRGNFSLVIGADGGWSRTRQCVDKVQRPIFSGIAKFALTVPRDEARKPDMQKMINRGSLFAFGDGKSISGQQLGEGGIDVGLFVQFDDIPDKALEKEEVEALFADWSPELRDLVAKAEMEMKIYNLHHLPEGYRWEHKEGLTLLGDAAHLMTPFAGEGVNLAFDDAMKLSEAIIQGAEKGHEALDANIKAFEKDMFSRAVHAQRMTQGMMADMFFTKGAPRSSMQNWLLRRVSFDMRENWWAPIAYPFLCAAFFGGYSILRLFY</sequence>
<keyword evidence="5" id="KW-1133">Transmembrane helix</keyword>
<protein>
    <recommendedName>
        <fullName evidence="6">FAD-binding domain-containing protein</fullName>
    </recommendedName>
</protein>
<evidence type="ECO:0000256" key="4">
    <source>
        <dbReference type="ARBA" id="ARBA00023033"/>
    </source>
</evidence>
<dbReference type="Gene3D" id="3.50.50.60">
    <property type="entry name" value="FAD/NAD(P)-binding domain"/>
    <property type="match status" value="1"/>
</dbReference>
<keyword evidence="5" id="KW-0812">Transmembrane</keyword>
<dbReference type="SUPFAM" id="SSF51905">
    <property type="entry name" value="FAD/NAD(P)-binding domain"/>
    <property type="match status" value="1"/>
</dbReference>
<proteinExistence type="predicted"/>
<evidence type="ECO:0000259" key="6">
    <source>
        <dbReference type="Pfam" id="PF01494"/>
    </source>
</evidence>
<keyword evidence="8" id="KW-1185">Reference proteome</keyword>
<reference evidence="7 8" key="1">
    <citation type="journal article" date="2024" name="Commun. Biol.">
        <title>Comparative genomic analysis of thermophilic fungi reveals convergent evolutionary adaptations and gene losses.</title>
        <authorList>
            <person name="Steindorff A.S."/>
            <person name="Aguilar-Pontes M.V."/>
            <person name="Robinson A.J."/>
            <person name="Andreopoulos B."/>
            <person name="LaButti K."/>
            <person name="Kuo A."/>
            <person name="Mondo S."/>
            <person name="Riley R."/>
            <person name="Otillar R."/>
            <person name="Haridas S."/>
            <person name="Lipzen A."/>
            <person name="Grimwood J."/>
            <person name="Schmutz J."/>
            <person name="Clum A."/>
            <person name="Reid I.D."/>
            <person name="Moisan M.C."/>
            <person name="Butler G."/>
            <person name="Nguyen T.T.M."/>
            <person name="Dewar K."/>
            <person name="Conant G."/>
            <person name="Drula E."/>
            <person name="Henrissat B."/>
            <person name="Hansel C."/>
            <person name="Singer S."/>
            <person name="Hutchinson M.I."/>
            <person name="de Vries R.P."/>
            <person name="Natvig D.O."/>
            <person name="Powell A.J."/>
            <person name="Tsang A."/>
            <person name="Grigoriev I.V."/>
        </authorList>
    </citation>
    <scope>NUCLEOTIDE SEQUENCE [LARGE SCALE GENOMIC DNA]</scope>
    <source>
        <strain evidence="7 8">CBS 494.80</strain>
    </source>
</reference>
<keyword evidence="4" id="KW-0503">Monooxygenase</keyword>
<evidence type="ECO:0000256" key="2">
    <source>
        <dbReference type="ARBA" id="ARBA00022827"/>
    </source>
</evidence>
<keyword evidence="1" id="KW-0285">Flavoprotein</keyword>
<evidence type="ECO:0000313" key="8">
    <source>
        <dbReference type="Proteomes" id="UP001595075"/>
    </source>
</evidence>
<evidence type="ECO:0000256" key="3">
    <source>
        <dbReference type="ARBA" id="ARBA00023002"/>
    </source>
</evidence>
<dbReference type="PANTHER" id="PTHR46972:SF1">
    <property type="entry name" value="FAD DEPENDENT OXIDOREDUCTASE DOMAIN-CONTAINING PROTEIN"/>
    <property type="match status" value="1"/>
</dbReference>